<dbReference type="Pfam" id="PF00153">
    <property type="entry name" value="Mito_carr"/>
    <property type="match status" value="3"/>
</dbReference>
<keyword evidence="3 6" id="KW-0812">Transmembrane</keyword>
<dbReference type="GO" id="GO:0015711">
    <property type="term" value="P:organic anion transport"/>
    <property type="evidence" value="ECO:0007669"/>
    <property type="project" value="UniProtKB-ARBA"/>
</dbReference>
<gene>
    <name evidence="8" type="ORF">MUK42_04512</name>
</gene>
<evidence type="ECO:0000256" key="5">
    <source>
        <dbReference type="ARBA" id="ARBA00023136"/>
    </source>
</evidence>
<sequence length="438" mass="48128">MQTEARVGVVVEGGGHRALSSGHAGGAGALDGGARRYSSHHHQQRQLQHQPQIGTVAHLISGGVAGAVSKTCTAPLARLTILFQLYSMYLLSAGARNFQFLNLQGRKVMVNMRLKIYQHLSSDEESLDQRVFFHASVGLWHEMVQGMHSDVATLRKASIWHEASRVVHEEGFRAFWRGNLVTIAHRLPYSSISFYAYERYKNFLQLVPGLDKHRDSVSADVCVRLFGGGLAGITAASMTYPLDLVRTRLAAQAGVQDGSALLFAGFQVFDNLSHNVQTNTMYYRGISHALYAICRDEGIRGLYKGLGATLLGVGPNIAISYSVYETLRSHWQVERPYDSPVLVSLACGSLSGVASSTVTFPLDLVRRRKQLEGAAGRACVYKSGIFGTFRHIMRTEGFRGLYRGIMPEYYKVVPGVGIVFMTYETLKSIMAGVSSVDD</sequence>
<evidence type="ECO:0000256" key="1">
    <source>
        <dbReference type="ARBA" id="ARBA00004141"/>
    </source>
</evidence>
<accession>A0A9E7GDJ0</accession>
<dbReference type="OrthoDB" id="270584at2759"/>
<evidence type="ECO:0000256" key="2">
    <source>
        <dbReference type="ARBA" id="ARBA00022448"/>
    </source>
</evidence>
<feature type="repeat" description="Solcar" evidence="6">
    <location>
        <begin position="339"/>
        <end position="429"/>
    </location>
</feature>
<keyword evidence="2 7" id="KW-0813">Transport</keyword>
<dbReference type="EMBL" id="CP097508">
    <property type="protein sequence ID" value="URE13651.1"/>
    <property type="molecule type" value="Genomic_DNA"/>
</dbReference>
<evidence type="ECO:0000313" key="8">
    <source>
        <dbReference type="EMBL" id="URE13651.1"/>
    </source>
</evidence>
<dbReference type="PROSITE" id="PS50920">
    <property type="entry name" value="SOLCAR"/>
    <property type="match status" value="3"/>
</dbReference>
<dbReference type="GO" id="GO:0016020">
    <property type="term" value="C:membrane"/>
    <property type="evidence" value="ECO:0007669"/>
    <property type="project" value="UniProtKB-SubCell"/>
</dbReference>
<dbReference type="SUPFAM" id="SSF103506">
    <property type="entry name" value="Mitochondrial carrier"/>
    <property type="match status" value="1"/>
</dbReference>
<keyword evidence="5 6" id="KW-0472">Membrane</keyword>
<dbReference type="Proteomes" id="UP001055439">
    <property type="component" value="Chromosome 6"/>
</dbReference>
<keyword evidence="9" id="KW-1185">Reference proteome</keyword>
<evidence type="ECO:0000256" key="6">
    <source>
        <dbReference type="PROSITE-ProRule" id="PRU00282"/>
    </source>
</evidence>
<evidence type="ECO:0000256" key="3">
    <source>
        <dbReference type="ARBA" id="ARBA00022692"/>
    </source>
</evidence>
<feature type="repeat" description="Solcar" evidence="6">
    <location>
        <begin position="219"/>
        <end position="330"/>
    </location>
</feature>
<dbReference type="InterPro" id="IPR002067">
    <property type="entry name" value="MCP"/>
</dbReference>
<dbReference type="PRINTS" id="PR00926">
    <property type="entry name" value="MITOCARRIER"/>
</dbReference>
<evidence type="ECO:0000256" key="4">
    <source>
        <dbReference type="ARBA" id="ARBA00022737"/>
    </source>
</evidence>
<reference evidence="8" key="1">
    <citation type="submission" date="2022-05" db="EMBL/GenBank/DDBJ databases">
        <title>The Musa troglodytarum L. genome provides insights into the mechanism of non-climacteric behaviour and enrichment of carotenoids.</title>
        <authorList>
            <person name="Wang J."/>
        </authorList>
    </citation>
    <scope>NUCLEOTIDE SEQUENCE</scope>
    <source>
        <tissue evidence="8">Leaf</tissue>
    </source>
</reference>
<proteinExistence type="inferred from homology"/>
<keyword evidence="4" id="KW-0677">Repeat</keyword>
<dbReference type="AlphaFoldDB" id="A0A9E7GDJ0"/>
<dbReference type="Gene3D" id="1.50.40.10">
    <property type="entry name" value="Mitochondrial carrier domain"/>
    <property type="match status" value="1"/>
</dbReference>
<comment type="similarity">
    <text evidence="7">Belongs to the mitochondrial carrier (TC 2.A.29) family.</text>
</comment>
<dbReference type="InterPro" id="IPR023395">
    <property type="entry name" value="MCP_dom_sf"/>
</dbReference>
<dbReference type="PANTHER" id="PTHR24089">
    <property type="entry name" value="SOLUTE CARRIER FAMILY 25"/>
    <property type="match status" value="1"/>
</dbReference>
<evidence type="ECO:0000313" key="9">
    <source>
        <dbReference type="Proteomes" id="UP001055439"/>
    </source>
</evidence>
<dbReference type="GO" id="GO:0015748">
    <property type="term" value="P:organophosphate ester transport"/>
    <property type="evidence" value="ECO:0007669"/>
    <property type="project" value="UniProtKB-ARBA"/>
</dbReference>
<feature type="repeat" description="Solcar" evidence="6">
    <location>
        <begin position="129"/>
        <end position="203"/>
    </location>
</feature>
<evidence type="ECO:0000256" key="7">
    <source>
        <dbReference type="RuleBase" id="RU000488"/>
    </source>
</evidence>
<organism evidence="8 9">
    <name type="scientific">Musa troglodytarum</name>
    <name type="common">fe'i banana</name>
    <dbReference type="NCBI Taxonomy" id="320322"/>
    <lineage>
        <taxon>Eukaryota</taxon>
        <taxon>Viridiplantae</taxon>
        <taxon>Streptophyta</taxon>
        <taxon>Embryophyta</taxon>
        <taxon>Tracheophyta</taxon>
        <taxon>Spermatophyta</taxon>
        <taxon>Magnoliopsida</taxon>
        <taxon>Liliopsida</taxon>
        <taxon>Zingiberales</taxon>
        <taxon>Musaceae</taxon>
        <taxon>Musa</taxon>
    </lineage>
</organism>
<comment type="subcellular location">
    <subcellularLocation>
        <location evidence="1">Membrane</location>
        <topology evidence="1">Multi-pass membrane protein</topology>
    </subcellularLocation>
</comment>
<name>A0A9E7GDJ0_9LILI</name>
<dbReference type="InterPro" id="IPR018108">
    <property type="entry name" value="MCP_transmembrane"/>
</dbReference>
<protein>
    <submittedName>
        <fullName evidence="8">Mitochondrial substrate carrier family protein</fullName>
    </submittedName>
</protein>
<dbReference type="GO" id="GO:0055085">
    <property type="term" value="P:transmembrane transport"/>
    <property type="evidence" value="ECO:0007669"/>
    <property type="project" value="InterPro"/>
</dbReference>